<dbReference type="SUPFAM" id="SSF55486">
    <property type="entry name" value="Metalloproteases ('zincins'), catalytic domain"/>
    <property type="match status" value="1"/>
</dbReference>
<dbReference type="InterPro" id="IPR001930">
    <property type="entry name" value="Peptidase_M1"/>
</dbReference>
<dbReference type="GO" id="GO:0008237">
    <property type="term" value="F:metallopeptidase activity"/>
    <property type="evidence" value="ECO:0007669"/>
    <property type="project" value="UniProtKB-UniRule"/>
</dbReference>
<dbReference type="AlphaFoldDB" id="A0A1Z4VRT9"/>
<keyword evidence="11" id="KW-0482">Metalloprotease</keyword>
<organism evidence="18 19">
    <name type="scientific">Thiohalobacter thiocyanaticus</name>
    <dbReference type="NCBI Taxonomy" id="585455"/>
    <lineage>
        <taxon>Bacteria</taxon>
        <taxon>Pseudomonadati</taxon>
        <taxon>Pseudomonadota</taxon>
        <taxon>Gammaproteobacteria</taxon>
        <taxon>Thiohalobacterales</taxon>
        <taxon>Thiohalobacteraceae</taxon>
        <taxon>Thiohalobacter</taxon>
    </lineage>
</organism>
<dbReference type="InterPro" id="IPR027268">
    <property type="entry name" value="Peptidase_M4/M1_CTD_sf"/>
</dbReference>
<evidence type="ECO:0000256" key="3">
    <source>
        <dbReference type="ARBA" id="ARBA00010136"/>
    </source>
</evidence>
<dbReference type="RefSeq" id="WP_096366449.1">
    <property type="nucleotide sequence ID" value="NZ_AP018052.1"/>
</dbReference>
<evidence type="ECO:0000259" key="14">
    <source>
        <dbReference type="Pfam" id="PF01433"/>
    </source>
</evidence>
<dbReference type="InterPro" id="IPR014782">
    <property type="entry name" value="Peptidase_M1_dom"/>
</dbReference>
<evidence type="ECO:0000256" key="2">
    <source>
        <dbReference type="ARBA" id="ARBA00001947"/>
    </source>
</evidence>
<feature type="domain" description="Peptidase M1 membrane alanine aminopeptidase" evidence="14">
    <location>
        <begin position="235"/>
        <end position="448"/>
    </location>
</feature>
<dbReference type="EC" id="3.4.11.2" evidence="4 13"/>
<evidence type="ECO:0000256" key="10">
    <source>
        <dbReference type="ARBA" id="ARBA00022833"/>
    </source>
</evidence>
<evidence type="ECO:0000256" key="5">
    <source>
        <dbReference type="ARBA" id="ARBA00015611"/>
    </source>
</evidence>
<evidence type="ECO:0000256" key="1">
    <source>
        <dbReference type="ARBA" id="ARBA00000098"/>
    </source>
</evidence>
<dbReference type="InterPro" id="IPR037144">
    <property type="entry name" value="Peptidase_M1_pepN_C_sf"/>
</dbReference>
<gene>
    <name evidence="18" type="ORF">FOKN1_1969</name>
</gene>
<dbReference type="PANTHER" id="PTHR46322">
    <property type="entry name" value="PUROMYCIN-SENSITIVE AMINOPEPTIDASE"/>
    <property type="match status" value="1"/>
</dbReference>
<dbReference type="Gene3D" id="3.30.2010.30">
    <property type="match status" value="1"/>
</dbReference>
<dbReference type="InterPro" id="IPR035414">
    <property type="entry name" value="Peptidase_M1_pepN_Ig-like"/>
</dbReference>
<dbReference type="Pfam" id="PF17900">
    <property type="entry name" value="Peptidase_M1_N"/>
    <property type="match status" value="1"/>
</dbReference>
<evidence type="ECO:0000256" key="6">
    <source>
        <dbReference type="ARBA" id="ARBA00022438"/>
    </source>
</evidence>
<dbReference type="InterPro" id="IPR038438">
    <property type="entry name" value="PepN_Ig-like_sf"/>
</dbReference>
<comment type="catalytic activity">
    <reaction evidence="1">
        <text>Release of an N-terminal amino acid, Xaa-|-Yaa- from a peptide, amide or arylamide. Xaa is preferably Ala, but may be most amino acids including Pro (slow action). When a terminal hydrophobic residue is followed by a prolyl residue, the two may be released as an intact Xaa-Pro dipeptide.</text>
        <dbReference type="EC" id="3.4.11.2"/>
    </reaction>
</comment>
<dbReference type="FunFam" id="1.10.390.10:FF:000002">
    <property type="entry name" value="Aminopeptidase N"/>
    <property type="match status" value="1"/>
</dbReference>
<evidence type="ECO:0000313" key="19">
    <source>
        <dbReference type="Proteomes" id="UP000218765"/>
    </source>
</evidence>
<dbReference type="Pfam" id="PF17432">
    <property type="entry name" value="DUF3458_C"/>
    <property type="match status" value="1"/>
</dbReference>
<feature type="domain" description="Peptidase M1 alanyl aminopeptidase C-terminal" evidence="16">
    <location>
        <begin position="561"/>
        <end position="880"/>
    </location>
</feature>
<comment type="similarity">
    <text evidence="3">Belongs to the peptidase M1 family.</text>
</comment>
<feature type="domain" description="Aminopeptidase N-like N-terminal" evidence="17">
    <location>
        <begin position="98"/>
        <end position="195"/>
    </location>
</feature>
<dbReference type="FunFam" id="3.30.2010.30:FF:000002">
    <property type="entry name" value="Putative aminopeptidase N"/>
    <property type="match status" value="1"/>
</dbReference>
<evidence type="ECO:0000259" key="17">
    <source>
        <dbReference type="Pfam" id="PF17900"/>
    </source>
</evidence>
<dbReference type="InterPro" id="IPR024601">
    <property type="entry name" value="Peptidase_M1_pepN_C"/>
</dbReference>
<reference evidence="18 19" key="1">
    <citation type="submission" date="2017-05" db="EMBL/GenBank/DDBJ databases">
        <title>Thiocyanate degradation by Thiohalobacter thiocyanaticus FOKN1.</title>
        <authorList>
            <person name="Oshiki M."/>
            <person name="Fukushima T."/>
            <person name="Kawano S."/>
            <person name="Nakagawa J."/>
        </authorList>
    </citation>
    <scope>NUCLEOTIDE SEQUENCE [LARGE SCALE GENOMIC DNA]</scope>
    <source>
        <strain evidence="18 19">FOKN1</strain>
    </source>
</reference>
<dbReference type="InterPro" id="IPR045357">
    <property type="entry name" value="Aminopeptidase_N-like_N"/>
</dbReference>
<sequence>MDRKASTPKPATVYLKDYQPPAWQIEAVELEFDLDPQATRVRSRLQFRRAPETGPDTPLHLDGEALELLGIALDGEPLTADRYRLDEAGLEVRGLPETGVLEIETRINPSANTELSGLYTSSGNFCTQCEAEGFRRITFYPDRPDVMARFTTTLRADKVATPVLLSNGNPIASGELEDGRHYVTWQDPFPKPCYLFALVAGDLGWIRDRFVTRSGREVDLYIYVQKHNLDKCDHAMASLKHAMRWDEEVYGREYDLDRYMIVAVDDFNMGAMENKGLNVFNSRYVLARPDTATDADYQNIESVIGHEYFHNWSGNRVTCRDWFQLSLKEGFTVFRDQEFSSDMNSRGVQRIGDVNILRTHQFREDAGPMAHPVKPDHYVAIDNFYTVTVYNKGAEVVRMLHTLLGTEGFRRGCDLYFERHDGQAVTTDDFVNAMEAATGVSLQQFRRWYDQAGTPELELERHYDPQARTCALTLRQHCPPTPGQSDKQPFHIPVAMGLCDREGRALPLRLYGEAAAGGESRVLELCREEETFVFQDIPAEPVPVLLRGFSAPVKLALDYTDAELALLSAHERDPFCRWEAGQTLARRLLLTHPPQALDADTARPLIEAARRTLADTALDPALRALALTLPAEGYLAEFVDPIEPEQLHTARQALRLTLSRALRPDLEACYEQLTETGAYSPDAASAGRRRLRNLCLSYLIACEDDSAYQLALRQYEQAGNMTDSLAALQALVNSDCPQREAVLEDFYSRWQQDTLVVDKWLSLQATADRADTLERVQALTGHPAFSLTNPNKVYALLRAFAQGNPVGFHQASGAGYRFIGEQIRTLDGRNPQVASRLAAAFTDWRRYNPTRQAGMRTELEKMRDAGGVSRDLYEIAARSLGDDTGTD</sequence>
<evidence type="ECO:0000259" key="15">
    <source>
        <dbReference type="Pfam" id="PF11940"/>
    </source>
</evidence>
<dbReference type="PANTHER" id="PTHR46322:SF1">
    <property type="entry name" value="PUROMYCIN-SENSITIVE AMINOPEPTIDASE"/>
    <property type="match status" value="1"/>
</dbReference>
<protein>
    <recommendedName>
        <fullName evidence="5 13">Aminopeptidase N</fullName>
        <ecNumber evidence="4 13">3.4.11.2</ecNumber>
    </recommendedName>
</protein>
<dbReference type="FunFam" id="2.60.40.1840:FF:000001">
    <property type="entry name" value="Aminopeptidase N"/>
    <property type="match status" value="1"/>
</dbReference>
<dbReference type="KEGG" id="ttc:FOKN1_1969"/>
<evidence type="ECO:0000259" key="16">
    <source>
        <dbReference type="Pfam" id="PF17432"/>
    </source>
</evidence>
<accession>A0A1Z4VRT9</accession>
<dbReference type="Proteomes" id="UP000218765">
    <property type="component" value="Chromosome"/>
</dbReference>
<evidence type="ECO:0000256" key="12">
    <source>
        <dbReference type="ARBA" id="ARBA00059739"/>
    </source>
</evidence>
<evidence type="ECO:0000256" key="8">
    <source>
        <dbReference type="ARBA" id="ARBA00022723"/>
    </source>
</evidence>
<keyword evidence="9" id="KW-0378">Hydrolase</keyword>
<dbReference type="GO" id="GO:0006508">
    <property type="term" value="P:proteolysis"/>
    <property type="evidence" value="ECO:0007669"/>
    <property type="project" value="UniProtKB-UniRule"/>
</dbReference>
<dbReference type="Gene3D" id="1.25.50.10">
    <property type="entry name" value="Peptidase M1, alanyl aminopeptidase, C-terminal domain"/>
    <property type="match status" value="1"/>
</dbReference>
<dbReference type="Pfam" id="PF01433">
    <property type="entry name" value="Peptidase_M1"/>
    <property type="match status" value="1"/>
</dbReference>
<keyword evidence="19" id="KW-1185">Reference proteome</keyword>
<dbReference type="Gene3D" id="1.10.390.10">
    <property type="entry name" value="Neutral Protease Domain 2"/>
    <property type="match status" value="1"/>
</dbReference>
<dbReference type="FunFam" id="2.60.40.1730:FF:000005">
    <property type="entry name" value="Aminopeptidase N"/>
    <property type="match status" value="1"/>
</dbReference>
<name>A0A1Z4VRT9_9GAMM</name>
<dbReference type="GO" id="GO:0016285">
    <property type="term" value="F:alanyl aminopeptidase activity"/>
    <property type="evidence" value="ECO:0007669"/>
    <property type="project" value="UniProtKB-EC"/>
</dbReference>
<dbReference type="Gene3D" id="2.60.40.1840">
    <property type="match status" value="1"/>
</dbReference>
<dbReference type="NCBIfam" id="TIGR02414">
    <property type="entry name" value="pepN_proteo"/>
    <property type="match status" value="1"/>
</dbReference>
<keyword evidence="7" id="KW-0645">Protease</keyword>
<dbReference type="EMBL" id="AP018052">
    <property type="protein sequence ID" value="BAZ94349.1"/>
    <property type="molecule type" value="Genomic_DNA"/>
</dbReference>
<evidence type="ECO:0000256" key="4">
    <source>
        <dbReference type="ARBA" id="ARBA00012564"/>
    </source>
</evidence>
<dbReference type="Pfam" id="PF11940">
    <property type="entry name" value="DUF3458"/>
    <property type="match status" value="1"/>
</dbReference>
<proteinExistence type="inferred from homology"/>
<dbReference type="InterPro" id="IPR042097">
    <property type="entry name" value="Aminopeptidase_N-like_N_sf"/>
</dbReference>
<evidence type="ECO:0000256" key="13">
    <source>
        <dbReference type="NCBIfam" id="TIGR02414"/>
    </source>
</evidence>
<dbReference type="OrthoDB" id="100605at2"/>
<keyword evidence="8" id="KW-0479">Metal-binding</keyword>
<dbReference type="InterPro" id="IPR012779">
    <property type="entry name" value="Peptidase_M1_pepN"/>
</dbReference>
<dbReference type="PRINTS" id="PR00756">
    <property type="entry name" value="ALADIPTASE"/>
</dbReference>
<comment type="function">
    <text evidence="12">Aminopeptidase N is involved in the degradation of intracellular peptides generated by protein breakdown during normal growth as well as in response to nutrient starvation.</text>
</comment>
<evidence type="ECO:0000256" key="11">
    <source>
        <dbReference type="ARBA" id="ARBA00023049"/>
    </source>
</evidence>
<dbReference type="SUPFAM" id="SSF63737">
    <property type="entry name" value="Leukotriene A4 hydrolase N-terminal domain"/>
    <property type="match status" value="1"/>
</dbReference>
<keyword evidence="6 18" id="KW-0031">Aminopeptidase</keyword>
<keyword evidence="10" id="KW-0862">Zinc</keyword>
<dbReference type="Gene3D" id="2.60.40.1730">
    <property type="entry name" value="tricorn interacting facor f3 domain"/>
    <property type="match status" value="1"/>
</dbReference>
<evidence type="ECO:0000256" key="9">
    <source>
        <dbReference type="ARBA" id="ARBA00022801"/>
    </source>
</evidence>
<comment type="cofactor">
    <cofactor evidence="2">
        <name>Zn(2+)</name>
        <dbReference type="ChEBI" id="CHEBI:29105"/>
    </cofactor>
</comment>
<dbReference type="CDD" id="cd09600">
    <property type="entry name" value="M1_APN"/>
    <property type="match status" value="1"/>
</dbReference>
<evidence type="ECO:0000256" key="7">
    <source>
        <dbReference type="ARBA" id="ARBA00022670"/>
    </source>
</evidence>
<feature type="domain" description="Peptidase M1 alanyl aminopeptidase Ig-like fold" evidence="15">
    <location>
        <begin position="453"/>
        <end position="556"/>
    </location>
</feature>
<dbReference type="GO" id="GO:0008270">
    <property type="term" value="F:zinc ion binding"/>
    <property type="evidence" value="ECO:0007669"/>
    <property type="project" value="InterPro"/>
</dbReference>
<evidence type="ECO:0000313" key="18">
    <source>
        <dbReference type="EMBL" id="BAZ94349.1"/>
    </source>
</evidence>